<dbReference type="InterPro" id="IPR029063">
    <property type="entry name" value="SAM-dependent_MTases_sf"/>
</dbReference>
<dbReference type="Gene3D" id="3.40.50.150">
    <property type="entry name" value="Vaccinia Virus protein VP39"/>
    <property type="match status" value="1"/>
</dbReference>
<dbReference type="SUPFAM" id="SSF53335">
    <property type="entry name" value="S-adenosyl-L-methionine-dependent methyltransferases"/>
    <property type="match status" value="1"/>
</dbReference>
<proteinExistence type="predicted"/>
<organism evidence="2 3">
    <name type="scientific">Peptostreptococcus canis</name>
    <dbReference type="NCBI Taxonomy" id="1159213"/>
    <lineage>
        <taxon>Bacteria</taxon>
        <taxon>Bacillati</taxon>
        <taxon>Bacillota</taxon>
        <taxon>Clostridia</taxon>
        <taxon>Peptostreptococcales</taxon>
        <taxon>Peptostreptococcaceae</taxon>
        <taxon>Peptostreptococcus</taxon>
    </lineage>
</organism>
<name>A0ABR6TK99_9FIRM</name>
<dbReference type="GO" id="GO:0032259">
    <property type="term" value="P:methylation"/>
    <property type="evidence" value="ECO:0007669"/>
    <property type="project" value="UniProtKB-KW"/>
</dbReference>
<feature type="domain" description="Methyltransferase" evidence="1">
    <location>
        <begin position="41"/>
        <end position="137"/>
    </location>
</feature>
<dbReference type="Proteomes" id="UP000713904">
    <property type="component" value="Unassembled WGS sequence"/>
</dbReference>
<dbReference type="Gene3D" id="2.20.25.110">
    <property type="entry name" value="S-adenosyl-L-methionine-dependent methyltransferases"/>
    <property type="match status" value="1"/>
</dbReference>
<keyword evidence="2" id="KW-0808">Transferase</keyword>
<accession>A0ABR6TK99</accession>
<evidence type="ECO:0000313" key="3">
    <source>
        <dbReference type="Proteomes" id="UP000713904"/>
    </source>
</evidence>
<reference evidence="2 3" key="1">
    <citation type="submission" date="2020-05" db="EMBL/GenBank/DDBJ databases">
        <title>Draft genome of xy-202 and genomic insight in genome of the genus Peptostreptococcus.</title>
        <authorList>
            <person name="Zhang Z."/>
        </authorList>
    </citation>
    <scope>NUCLEOTIDE SEQUENCE [LARGE SCALE GENOMIC DNA]</scope>
    <source>
        <strain evidence="2 3">DSM 27025</strain>
    </source>
</reference>
<sequence>MEQYGNFAYIYDELMDDVDYEKWVNHIENLFIENGVKVKNILELACGTGNLTIPLARKNYDIAGIDISEEMLDVALNKSENMGIPLVLLQQDMVKLDFDIYDLDCILCACDGFNYVTSLEELKGIFSKSYELLKNGGILLFDISSYYKISKILGNNFMGEARENIAYMWSNYYDDKTQLIDMDLDFFVKVQADDEEEDNLFERYHETHQQRAHKINEIESILNEVGFKNINCYGDFSILKPDEKSERIFFTAIKKKGN</sequence>
<evidence type="ECO:0000313" key="2">
    <source>
        <dbReference type="EMBL" id="MBC2575426.1"/>
    </source>
</evidence>
<dbReference type="PANTHER" id="PTHR43591">
    <property type="entry name" value="METHYLTRANSFERASE"/>
    <property type="match status" value="1"/>
</dbReference>
<keyword evidence="2" id="KW-0489">Methyltransferase</keyword>
<dbReference type="CDD" id="cd02440">
    <property type="entry name" value="AdoMet_MTases"/>
    <property type="match status" value="1"/>
</dbReference>
<dbReference type="Pfam" id="PF13649">
    <property type="entry name" value="Methyltransf_25"/>
    <property type="match status" value="1"/>
</dbReference>
<protein>
    <submittedName>
        <fullName evidence="2">Class I SAM-dependent methyltransferase</fullName>
    </submittedName>
</protein>
<dbReference type="InterPro" id="IPR041698">
    <property type="entry name" value="Methyltransf_25"/>
</dbReference>
<gene>
    <name evidence="2" type="ORF">HLB29_01845</name>
</gene>
<keyword evidence="3" id="KW-1185">Reference proteome</keyword>
<evidence type="ECO:0000259" key="1">
    <source>
        <dbReference type="Pfam" id="PF13649"/>
    </source>
</evidence>
<dbReference type="GO" id="GO:0008168">
    <property type="term" value="F:methyltransferase activity"/>
    <property type="evidence" value="ECO:0007669"/>
    <property type="project" value="UniProtKB-KW"/>
</dbReference>
<dbReference type="RefSeq" id="WP_185623453.1">
    <property type="nucleotide sequence ID" value="NZ_JABGBW010000001.1"/>
</dbReference>
<dbReference type="PANTHER" id="PTHR43591:SF110">
    <property type="entry name" value="RHODANESE DOMAIN-CONTAINING PROTEIN"/>
    <property type="match status" value="1"/>
</dbReference>
<dbReference type="EMBL" id="JABGBW010000001">
    <property type="protein sequence ID" value="MBC2575426.1"/>
    <property type="molecule type" value="Genomic_DNA"/>
</dbReference>
<comment type="caution">
    <text evidence="2">The sequence shown here is derived from an EMBL/GenBank/DDBJ whole genome shotgun (WGS) entry which is preliminary data.</text>
</comment>